<dbReference type="STRING" id="555088.DealDRAFT_2730"/>
<dbReference type="PANTHER" id="PTHR31118:SF12">
    <property type="entry name" value="CYCLASE-LIKE PROTEIN 2"/>
    <property type="match status" value="1"/>
</dbReference>
<dbReference type="GO" id="GO:0019441">
    <property type="term" value="P:L-tryptophan catabolic process to kynurenine"/>
    <property type="evidence" value="ECO:0007669"/>
    <property type="project" value="InterPro"/>
</dbReference>
<gene>
    <name evidence="1" type="ORF">DealDRAFT_2730</name>
</gene>
<dbReference type="Pfam" id="PF04199">
    <property type="entry name" value="Cyclase"/>
    <property type="match status" value="1"/>
</dbReference>
<dbReference type="Proteomes" id="UP000006443">
    <property type="component" value="Unassembled WGS sequence"/>
</dbReference>
<dbReference type="GO" id="GO:0004061">
    <property type="term" value="F:arylformamidase activity"/>
    <property type="evidence" value="ECO:0007669"/>
    <property type="project" value="InterPro"/>
</dbReference>
<dbReference type="Gene3D" id="3.50.30.50">
    <property type="entry name" value="Putative cyclase"/>
    <property type="match status" value="1"/>
</dbReference>
<sequence length="214" mass="23831">MRTIDLSHLISTNMPVYPGTEPPKMKTACTLSKDSFVEKEITLFTHTGTHLDAPAHIFPDGKTLDSYPVSGFWGRGVVLDFNDFSRSIITENDVLPYADLIRQADFVLLYTGWSKLWGSHTYFEDYPVLSADAARFLADFGLKGVGVDAISVDKVETVDFSVHKTFLAKDTLIIENLTNLELLVGRQFNFYCFPLKISTADGSPVRAVAILDKI</sequence>
<comment type="caution">
    <text evidence="1">The sequence shown here is derived from an EMBL/GenBank/DDBJ whole genome shotgun (WGS) entry which is preliminary data.</text>
</comment>
<dbReference type="InterPro" id="IPR037175">
    <property type="entry name" value="KFase_sf"/>
</dbReference>
<dbReference type="InterPro" id="IPR007325">
    <property type="entry name" value="KFase/CYL"/>
</dbReference>
<dbReference type="RefSeq" id="WP_008518423.1">
    <property type="nucleotide sequence ID" value="NZ_ACJM01000018.1"/>
</dbReference>
<dbReference type="OrthoDB" id="9796085at2"/>
<accession>C0GJS7</accession>
<keyword evidence="2" id="KW-1185">Reference proteome</keyword>
<evidence type="ECO:0000313" key="2">
    <source>
        <dbReference type="Proteomes" id="UP000006443"/>
    </source>
</evidence>
<organism evidence="1 2">
    <name type="scientific">Dethiobacter alkaliphilus AHT 1</name>
    <dbReference type="NCBI Taxonomy" id="555088"/>
    <lineage>
        <taxon>Bacteria</taxon>
        <taxon>Bacillati</taxon>
        <taxon>Bacillota</taxon>
        <taxon>Dethiobacteria</taxon>
        <taxon>Dethiobacterales</taxon>
        <taxon>Dethiobacteraceae</taxon>
        <taxon>Dethiobacter</taxon>
    </lineage>
</organism>
<dbReference type="PANTHER" id="PTHR31118">
    <property type="entry name" value="CYCLASE-LIKE PROTEIN 2"/>
    <property type="match status" value="1"/>
</dbReference>
<evidence type="ECO:0000313" key="1">
    <source>
        <dbReference type="EMBL" id="EEG76385.1"/>
    </source>
</evidence>
<protein>
    <submittedName>
        <fullName evidence="1">Cyclase family protein</fullName>
    </submittedName>
</protein>
<dbReference type="SUPFAM" id="SSF102198">
    <property type="entry name" value="Putative cyclase"/>
    <property type="match status" value="1"/>
</dbReference>
<reference evidence="1 2" key="1">
    <citation type="submission" date="2009-02" db="EMBL/GenBank/DDBJ databases">
        <title>Sequencing of the draft genome and assembly of Dethiobacter alkaliphilus AHT 1.</title>
        <authorList>
            <consortium name="US DOE Joint Genome Institute (JGI-PGF)"/>
            <person name="Lucas S."/>
            <person name="Copeland A."/>
            <person name="Lapidus A."/>
            <person name="Glavina del Rio T."/>
            <person name="Dalin E."/>
            <person name="Tice H."/>
            <person name="Bruce D."/>
            <person name="Goodwin L."/>
            <person name="Pitluck S."/>
            <person name="Larimer F."/>
            <person name="Land M.L."/>
            <person name="Hauser L."/>
            <person name="Muyzer G."/>
        </authorList>
    </citation>
    <scope>NUCLEOTIDE SEQUENCE [LARGE SCALE GENOMIC DNA]</scope>
    <source>
        <strain evidence="1 2">AHT 1</strain>
    </source>
</reference>
<dbReference type="EMBL" id="ACJM01000018">
    <property type="protein sequence ID" value="EEG76385.1"/>
    <property type="molecule type" value="Genomic_DNA"/>
</dbReference>
<dbReference type="AlphaFoldDB" id="C0GJS7"/>
<proteinExistence type="predicted"/>
<name>C0GJS7_DETAL</name>
<dbReference type="eggNOG" id="COG1878">
    <property type="taxonomic scope" value="Bacteria"/>
</dbReference>